<dbReference type="InterPro" id="IPR028081">
    <property type="entry name" value="Leu-bd"/>
</dbReference>
<dbReference type="RefSeq" id="WP_146087319.1">
    <property type="nucleotide sequence ID" value="NZ_FNVO01000004.1"/>
</dbReference>
<dbReference type="PANTHER" id="PTHR30483:SF6">
    <property type="entry name" value="PERIPLASMIC BINDING PROTEIN OF ABC TRANSPORTER FOR NATURAL AMINO ACIDS"/>
    <property type="match status" value="1"/>
</dbReference>
<dbReference type="InterPro" id="IPR006311">
    <property type="entry name" value="TAT_signal"/>
</dbReference>
<dbReference type="Proteomes" id="UP000236723">
    <property type="component" value="Unassembled WGS sequence"/>
</dbReference>
<dbReference type="EMBL" id="FNVO01000004">
    <property type="protein sequence ID" value="SEG25353.1"/>
    <property type="molecule type" value="Genomic_DNA"/>
</dbReference>
<dbReference type="Gene3D" id="3.40.50.2300">
    <property type="match status" value="2"/>
</dbReference>
<dbReference type="Pfam" id="PF13458">
    <property type="entry name" value="Peripla_BP_6"/>
    <property type="match status" value="1"/>
</dbReference>
<dbReference type="OrthoDB" id="3447957at2"/>
<sequence>MSTYRTNGMSRRGFLTGTTSVAALGMLGLGTAACGSSGGGGKATARIGWVEPKTGRLAAAYKPIYVGARLALEDLKAGGGLLGQAVQLMEEDDKGSPAAQPAVAQRLIREEPTFVVGPTGSSQVLASVTALARAKLIQSCWGGAELLGDGDRFPYHYQLVYNTTQQAEVAARFLHEVRGLRKIGIIVENSEFGTSIRDAVVRILRDTYSAKPVAVEVFEVDASDMTPFVRNLERAGVDGLGLFTGQPQATILILRAMAASDFHPVIVSHDLNYIEALGEFPRALLDGFFGTTYRGLTYTDAEEPSAAVHGLVERINKHPDTAGLGYSAVTSPYYDYMLLMAKVIEETKSLEPAKLKAALDKVEDYQGVRAKVSFTAKRHSGIAAEDITVGTLVSAKEPQSLGGVLRRRADGM</sequence>
<protein>
    <submittedName>
        <fullName evidence="4">ABC-type branched-chain amino acid transport system, substrate-binding protein</fullName>
    </submittedName>
</protein>
<evidence type="ECO:0000313" key="4">
    <source>
        <dbReference type="EMBL" id="SEG25353.1"/>
    </source>
</evidence>
<evidence type="ECO:0000256" key="2">
    <source>
        <dbReference type="ARBA" id="ARBA00022729"/>
    </source>
</evidence>
<dbReference type="PROSITE" id="PS51318">
    <property type="entry name" value="TAT"/>
    <property type="match status" value="1"/>
</dbReference>
<accession>A0A1H5YMH4</accession>
<proteinExistence type="inferred from homology"/>
<dbReference type="PANTHER" id="PTHR30483">
    <property type="entry name" value="LEUCINE-SPECIFIC-BINDING PROTEIN"/>
    <property type="match status" value="1"/>
</dbReference>
<evidence type="ECO:0000259" key="3">
    <source>
        <dbReference type="Pfam" id="PF13458"/>
    </source>
</evidence>
<dbReference type="SUPFAM" id="SSF53822">
    <property type="entry name" value="Periplasmic binding protein-like I"/>
    <property type="match status" value="1"/>
</dbReference>
<reference evidence="5" key="1">
    <citation type="submission" date="2016-10" db="EMBL/GenBank/DDBJ databases">
        <authorList>
            <person name="Varghese N."/>
            <person name="Submissions S."/>
        </authorList>
    </citation>
    <scope>NUCLEOTIDE SEQUENCE [LARGE SCALE GENOMIC DNA]</scope>
    <source>
        <strain evidence="5">DSM 43163</strain>
    </source>
</reference>
<dbReference type="PROSITE" id="PS51257">
    <property type="entry name" value="PROKAR_LIPOPROTEIN"/>
    <property type="match status" value="1"/>
</dbReference>
<keyword evidence="5" id="KW-1185">Reference proteome</keyword>
<feature type="domain" description="Leucine-binding protein" evidence="3">
    <location>
        <begin position="45"/>
        <end position="383"/>
    </location>
</feature>
<dbReference type="InterPro" id="IPR051010">
    <property type="entry name" value="BCAA_transport"/>
</dbReference>
<name>A0A1H5YMH4_9ACTN</name>
<dbReference type="InterPro" id="IPR028082">
    <property type="entry name" value="Peripla_BP_I"/>
</dbReference>
<keyword evidence="2" id="KW-0732">Signal</keyword>
<gene>
    <name evidence="4" type="ORF">SAMN04489712_10491</name>
</gene>
<organism evidence="4 5">
    <name type="scientific">Thermomonospora echinospora</name>
    <dbReference type="NCBI Taxonomy" id="1992"/>
    <lineage>
        <taxon>Bacteria</taxon>
        <taxon>Bacillati</taxon>
        <taxon>Actinomycetota</taxon>
        <taxon>Actinomycetes</taxon>
        <taxon>Streptosporangiales</taxon>
        <taxon>Thermomonosporaceae</taxon>
        <taxon>Thermomonospora</taxon>
    </lineage>
</organism>
<comment type="similarity">
    <text evidence="1">Belongs to the leucine-binding protein family.</text>
</comment>
<dbReference type="AlphaFoldDB" id="A0A1H5YMH4"/>
<evidence type="ECO:0000313" key="5">
    <source>
        <dbReference type="Proteomes" id="UP000236723"/>
    </source>
</evidence>
<evidence type="ECO:0000256" key="1">
    <source>
        <dbReference type="ARBA" id="ARBA00010062"/>
    </source>
</evidence>